<dbReference type="AlphaFoldDB" id="A0AAV2HAK7"/>
<evidence type="ECO:0000256" key="5">
    <source>
        <dbReference type="SAM" id="SignalP"/>
    </source>
</evidence>
<dbReference type="EMBL" id="CAXITT010000065">
    <property type="protein sequence ID" value="CAL1530252.1"/>
    <property type="molecule type" value="Genomic_DNA"/>
</dbReference>
<evidence type="ECO:0000256" key="3">
    <source>
        <dbReference type="ARBA" id="ARBA00022525"/>
    </source>
</evidence>
<dbReference type="InterPro" id="IPR026645">
    <property type="entry name" value="Dermatopontin"/>
</dbReference>
<dbReference type="GO" id="GO:0005576">
    <property type="term" value="C:extracellular region"/>
    <property type="evidence" value="ECO:0007669"/>
    <property type="project" value="UniProtKB-SubCell"/>
</dbReference>
<keyword evidence="5" id="KW-0732">Signal</keyword>
<organism evidence="6 7">
    <name type="scientific">Lymnaea stagnalis</name>
    <name type="common">Great pond snail</name>
    <name type="synonym">Helix stagnalis</name>
    <dbReference type="NCBI Taxonomy" id="6523"/>
    <lineage>
        <taxon>Eukaryota</taxon>
        <taxon>Metazoa</taxon>
        <taxon>Spiralia</taxon>
        <taxon>Lophotrochozoa</taxon>
        <taxon>Mollusca</taxon>
        <taxon>Gastropoda</taxon>
        <taxon>Heterobranchia</taxon>
        <taxon>Euthyneura</taxon>
        <taxon>Panpulmonata</taxon>
        <taxon>Hygrophila</taxon>
        <taxon>Lymnaeoidea</taxon>
        <taxon>Lymnaeidae</taxon>
        <taxon>Lymnaea</taxon>
    </lineage>
</organism>
<keyword evidence="3" id="KW-0964">Secreted</keyword>
<dbReference type="Pfam" id="PF14704">
    <property type="entry name" value="DERM"/>
    <property type="match status" value="1"/>
</dbReference>
<comment type="similarity">
    <text evidence="2">Belongs to the dermatopontin family.</text>
</comment>
<comment type="subcellular location">
    <subcellularLocation>
        <location evidence="1">Secreted</location>
    </subcellularLocation>
</comment>
<feature type="signal peptide" evidence="5">
    <location>
        <begin position="1"/>
        <end position="20"/>
    </location>
</feature>
<keyword evidence="7" id="KW-1185">Reference proteome</keyword>
<name>A0AAV2HAK7_LYMST</name>
<evidence type="ECO:0000313" key="7">
    <source>
        <dbReference type="Proteomes" id="UP001497497"/>
    </source>
</evidence>
<evidence type="ECO:0000313" key="6">
    <source>
        <dbReference type="EMBL" id="CAL1530252.1"/>
    </source>
</evidence>
<evidence type="ECO:0000256" key="2">
    <source>
        <dbReference type="ARBA" id="ARBA00008712"/>
    </source>
</evidence>
<sequence length="171" mass="19712">MKISFVIACVFLCFVDVQMSEQANKYPDFECYGKRLDYLNAVPVERMGIGCSEDDLPPFSDCEEPKTGMTFLGKADFKCPGDKIVTGMKQEYNGKSDIVVHPLCCKVKDKDLTGCQFSGKSDEDDHNYNIPSDRVLTGFKTKYNLEPIWRSWEWYTCKLTKQKKKNNRRKN</sequence>
<accession>A0AAV2HAK7</accession>
<comment type="caution">
    <text evidence="6">The sequence shown here is derived from an EMBL/GenBank/DDBJ whole genome shotgun (WGS) entry which is preliminary data.</text>
</comment>
<feature type="chain" id="PRO_5043763393" evidence="5">
    <location>
        <begin position="21"/>
        <end position="171"/>
    </location>
</feature>
<keyword evidence="4" id="KW-1015">Disulfide bond</keyword>
<gene>
    <name evidence="6" type="ORF">GSLYS_00004385001</name>
</gene>
<evidence type="ECO:0000256" key="1">
    <source>
        <dbReference type="ARBA" id="ARBA00004613"/>
    </source>
</evidence>
<proteinExistence type="inferred from homology"/>
<evidence type="ECO:0000256" key="4">
    <source>
        <dbReference type="ARBA" id="ARBA00023157"/>
    </source>
</evidence>
<dbReference type="Proteomes" id="UP001497497">
    <property type="component" value="Unassembled WGS sequence"/>
</dbReference>
<protein>
    <submittedName>
        <fullName evidence="6">Uncharacterized protein</fullName>
    </submittedName>
</protein>
<reference evidence="6 7" key="1">
    <citation type="submission" date="2024-04" db="EMBL/GenBank/DDBJ databases">
        <authorList>
            <consortium name="Genoscope - CEA"/>
            <person name="William W."/>
        </authorList>
    </citation>
    <scope>NUCLEOTIDE SEQUENCE [LARGE SCALE GENOMIC DNA]</scope>
</reference>